<protein>
    <recommendedName>
        <fullName evidence="1">SAC9 second GBDL domain-containing protein</fullName>
    </recommendedName>
</protein>
<gene>
    <name evidence="2" type="ORF">LSALG_LOCUS4569</name>
</gene>
<dbReference type="PANTHER" id="PTHR46817:SF2">
    <property type="entry name" value="SAC DOMAIN-CONTAINING PROTEIN-RELATED"/>
    <property type="match status" value="1"/>
</dbReference>
<dbReference type="Proteomes" id="UP001177003">
    <property type="component" value="Chromosome 0"/>
</dbReference>
<evidence type="ECO:0000313" key="3">
    <source>
        <dbReference type="Proteomes" id="UP001177003"/>
    </source>
</evidence>
<dbReference type="PANTHER" id="PTHR46817">
    <property type="entry name" value="PHOSPHOINOSITIDE PHOSPHATASE SAC9-RELATED"/>
    <property type="match status" value="1"/>
</dbReference>
<sequence>MNDGSTVDANLQRKYDAEAEVLNRHHNSQFLSIAPKNNRDKEHLSFGGWFTVCDCIPTHLDKKQKEASTNGSKLLPPLHQNRTFNFFFIRVLLKQLYWRAPLTTFSTELIIVLGSLFDVSGVIILVSPCGYSMSDSFIVQIWASNKIHKEERPCVGKWDVKSMLTSSSELCGPEECNTQMPRHIKFDF</sequence>
<feature type="domain" description="SAC9 second GBDL" evidence="1">
    <location>
        <begin position="93"/>
        <end position="188"/>
    </location>
</feature>
<name>A0AA35Y7R2_LACSI</name>
<dbReference type="AlphaFoldDB" id="A0AA35Y7R2"/>
<keyword evidence="3" id="KW-1185">Reference proteome</keyword>
<evidence type="ECO:0000259" key="1">
    <source>
        <dbReference type="Pfam" id="PF24789"/>
    </source>
</evidence>
<organism evidence="2 3">
    <name type="scientific">Lactuca saligna</name>
    <name type="common">Willowleaf lettuce</name>
    <dbReference type="NCBI Taxonomy" id="75948"/>
    <lineage>
        <taxon>Eukaryota</taxon>
        <taxon>Viridiplantae</taxon>
        <taxon>Streptophyta</taxon>
        <taxon>Embryophyta</taxon>
        <taxon>Tracheophyta</taxon>
        <taxon>Spermatophyta</taxon>
        <taxon>Magnoliopsida</taxon>
        <taxon>eudicotyledons</taxon>
        <taxon>Gunneridae</taxon>
        <taxon>Pentapetalae</taxon>
        <taxon>asterids</taxon>
        <taxon>campanulids</taxon>
        <taxon>Asterales</taxon>
        <taxon>Asteraceae</taxon>
        <taxon>Cichorioideae</taxon>
        <taxon>Cichorieae</taxon>
        <taxon>Lactucinae</taxon>
        <taxon>Lactuca</taxon>
    </lineage>
</organism>
<reference evidence="2" key="1">
    <citation type="submission" date="2023-04" db="EMBL/GenBank/DDBJ databases">
        <authorList>
            <person name="Vijverberg K."/>
            <person name="Xiong W."/>
            <person name="Schranz E."/>
        </authorList>
    </citation>
    <scope>NUCLEOTIDE SEQUENCE</scope>
</reference>
<accession>A0AA35Y7R2</accession>
<proteinExistence type="predicted"/>
<dbReference type="EMBL" id="OX465086">
    <property type="protein sequence ID" value="CAI9263897.1"/>
    <property type="molecule type" value="Genomic_DNA"/>
</dbReference>
<dbReference type="InterPro" id="IPR057553">
    <property type="entry name" value="SAC9_GBDL_2nd"/>
</dbReference>
<evidence type="ECO:0000313" key="2">
    <source>
        <dbReference type="EMBL" id="CAI9263897.1"/>
    </source>
</evidence>
<dbReference type="Pfam" id="PF24789">
    <property type="entry name" value="SAC9_GBDL_2nd"/>
    <property type="match status" value="1"/>
</dbReference>